<protein>
    <recommendedName>
        <fullName evidence="3">Ankyrin repeat protein</fullName>
    </recommendedName>
</protein>
<reference evidence="1 2" key="1">
    <citation type="journal article" date="2004" name="Science">
        <title>The genome of the diatom Thalassiosira pseudonana: ecology, evolution, and metabolism.</title>
        <authorList>
            <person name="Armbrust E.V."/>
            <person name="Berges J.A."/>
            <person name="Bowler C."/>
            <person name="Green B.R."/>
            <person name="Martinez D."/>
            <person name="Putnam N.H."/>
            <person name="Zhou S."/>
            <person name="Allen A.E."/>
            <person name="Apt K.E."/>
            <person name="Bechner M."/>
            <person name="Brzezinski M.A."/>
            <person name="Chaal B.K."/>
            <person name="Chiovitti A."/>
            <person name="Davis A.K."/>
            <person name="Demarest M.S."/>
            <person name="Detter J.C."/>
            <person name="Glavina T."/>
            <person name="Goodstein D."/>
            <person name="Hadi M.Z."/>
            <person name="Hellsten U."/>
            <person name="Hildebrand M."/>
            <person name="Jenkins B.D."/>
            <person name="Jurka J."/>
            <person name="Kapitonov V.V."/>
            <person name="Kroger N."/>
            <person name="Lau W.W."/>
            <person name="Lane T.W."/>
            <person name="Larimer F.W."/>
            <person name="Lippmeier J.C."/>
            <person name="Lucas S."/>
            <person name="Medina M."/>
            <person name="Montsant A."/>
            <person name="Obornik M."/>
            <person name="Parker M.S."/>
            <person name="Palenik B."/>
            <person name="Pazour G.J."/>
            <person name="Richardson P.M."/>
            <person name="Rynearson T.A."/>
            <person name="Saito M.A."/>
            <person name="Schwartz D.C."/>
            <person name="Thamatrakoln K."/>
            <person name="Valentin K."/>
            <person name="Vardi A."/>
            <person name="Wilkerson F.P."/>
            <person name="Rokhsar D.S."/>
        </authorList>
    </citation>
    <scope>NUCLEOTIDE SEQUENCE [LARGE SCALE GENOMIC DNA]</scope>
    <source>
        <strain evidence="1 2">CCMP1335</strain>
    </source>
</reference>
<accession>B8CD99</accession>
<dbReference type="InterPro" id="IPR036770">
    <property type="entry name" value="Ankyrin_rpt-contain_sf"/>
</dbReference>
<dbReference type="RefSeq" id="XP_002294216.1">
    <property type="nucleotide sequence ID" value="XM_002294180.1"/>
</dbReference>
<dbReference type="KEGG" id="tps:THAPSDRAFT_24993"/>
<dbReference type="HOGENOM" id="CLU_344061_0_0_1"/>
<dbReference type="GeneID" id="7441992"/>
<name>B8CD99_THAPS</name>
<evidence type="ECO:0008006" key="3">
    <source>
        <dbReference type="Google" id="ProtNLM"/>
    </source>
</evidence>
<dbReference type="PaxDb" id="35128-Thaps24993"/>
<gene>
    <name evidence="1" type="ORF">THAPSDRAFT_24993</name>
</gene>
<dbReference type="InParanoid" id="B8CD99"/>
<organism evidence="1 2">
    <name type="scientific">Thalassiosira pseudonana</name>
    <name type="common">Marine diatom</name>
    <name type="synonym">Cyclotella nana</name>
    <dbReference type="NCBI Taxonomy" id="35128"/>
    <lineage>
        <taxon>Eukaryota</taxon>
        <taxon>Sar</taxon>
        <taxon>Stramenopiles</taxon>
        <taxon>Ochrophyta</taxon>
        <taxon>Bacillariophyta</taxon>
        <taxon>Coscinodiscophyceae</taxon>
        <taxon>Thalassiosirophycidae</taxon>
        <taxon>Thalassiosirales</taxon>
        <taxon>Thalassiosiraceae</taxon>
        <taxon>Thalassiosira</taxon>
    </lineage>
</organism>
<dbReference type="EMBL" id="CM000650">
    <property type="protein sequence ID" value="EED88571.1"/>
    <property type="molecule type" value="Genomic_DNA"/>
</dbReference>
<sequence length="823" mass="92366">MNFLSNEALFVQLTHGDSDGMRDLMEAVKTAEMLIDASHNELKPLDDEDYYHEKDEEDTATVEEGGLCSQDCLYCSCFYYRNYCPPVPFPTIERSEAHLASVIELALSEGDIAEVHGDQYANFSSVQHVHESILTVTDRMLSTPLHTLTGQGSCHPNLVQVIMKSCRPLDDRDARDEWPVIDRPSVHKLLSAQNGHGCTPLHFLAGGTDEQVIRLLLQHCHRKFDSSSDPRQLLPSAVVEKNIDLVKEFRRRVTVHLLEHKRFFNPKLQVGDEIPDHCDTENWIRMQNVTMSIFECLHNGASFNFLELMNVRMDQYPKAFTKCSTFGRAIKCDIDRLIRCINFSDMRELGIVVNPTRFALVDMTIRLNDGRSVEFSEYWITTSEGRCLAESFYPALHATLIPDHDGELPLHFAATNGAPPSFLSTLTTLMGDTRSALVRNSSHRLPVDELIVWYVETLNDIIREADGASEDDDVSSTTDDEACSEALTTEHRITESSPLGSISSTFNFLFLSTDATATDQTFHWKDELWDRMWVLIHSAAVAISTAAKEAVTLHYLDCDVLEVSALNSWEPIHAAIVATKYFNYPALALVSSILAAEKTFAAEDCTTATSSLLNEDSFSCLPLHWACGDIISIITNSSEKVLSLVGNCCNESNKLLNPCLADCPELARWNTPMLPCSMIQYLLLLRPSAARIATRHGRLPLHTFLDGGCVYDVAYDLQARNNDGGRVKDNQHSHHVWNDIKALLKACPESLATPDIQSHLYPFQAAASTFSLASHNYLVQDPSPDYVEKVKKRNEAERKARLISLENTYRLILEDPSLCRMLD</sequence>
<dbReference type="Gene3D" id="1.25.40.20">
    <property type="entry name" value="Ankyrin repeat-containing domain"/>
    <property type="match status" value="1"/>
</dbReference>
<evidence type="ECO:0000313" key="1">
    <source>
        <dbReference type="EMBL" id="EED88571.1"/>
    </source>
</evidence>
<dbReference type="Proteomes" id="UP000001449">
    <property type="component" value="Chromosome 15"/>
</dbReference>
<evidence type="ECO:0000313" key="2">
    <source>
        <dbReference type="Proteomes" id="UP000001449"/>
    </source>
</evidence>
<dbReference type="SUPFAM" id="SSF48403">
    <property type="entry name" value="Ankyrin repeat"/>
    <property type="match status" value="1"/>
</dbReference>
<dbReference type="AlphaFoldDB" id="B8CD99"/>
<reference evidence="1 2" key="2">
    <citation type="journal article" date="2008" name="Nature">
        <title>The Phaeodactylum genome reveals the evolutionary history of diatom genomes.</title>
        <authorList>
            <person name="Bowler C."/>
            <person name="Allen A.E."/>
            <person name="Badger J.H."/>
            <person name="Grimwood J."/>
            <person name="Jabbari K."/>
            <person name="Kuo A."/>
            <person name="Maheswari U."/>
            <person name="Martens C."/>
            <person name="Maumus F."/>
            <person name="Otillar R.P."/>
            <person name="Rayko E."/>
            <person name="Salamov A."/>
            <person name="Vandepoele K."/>
            <person name="Beszteri B."/>
            <person name="Gruber A."/>
            <person name="Heijde M."/>
            <person name="Katinka M."/>
            <person name="Mock T."/>
            <person name="Valentin K."/>
            <person name="Verret F."/>
            <person name="Berges J.A."/>
            <person name="Brownlee C."/>
            <person name="Cadoret J.P."/>
            <person name="Chiovitti A."/>
            <person name="Choi C.J."/>
            <person name="Coesel S."/>
            <person name="De Martino A."/>
            <person name="Detter J.C."/>
            <person name="Durkin C."/>
            <person name="Falciatore A."/>
            <person name="Fournet J."/>
            <person name="Haruta M."/>
            <person name="Huysman M.J."/>
            <person name="Jenkins B.D."/>
            <person name="Jiroutova K."/>
            <person name="Jorgensen R.E."/>
            <person name="Joubert Y."/>
            <person name="Kaplan A."/>
            <person name="Kroger N."/>
            <person name="Kroth P.G."/>
            <person name="La Roche J."/>
            <person name="Lindquist E."/>
            <person name="Lommer M."/>
            <person name="Martin-Jezequel V."/>
            <person name="Lopez P.J."/>
            <person name="Lucas S."/>
            <person name="Mangogna M."/>
            <person name="McGinnis K."/>
            <person name="Medlin L.K."/>
            <person name="Montsant A."/>
            <person name="Oudot-Le Secq M.P."/>
            <person name="Napoli C."/>
            <person name="Obornik M."/>
            <person name="Parker M.S."/>
            <person name="Petit J.L."/>
            <person name="Porcel B.M."/>
            <person name="Poulsen N."/>
            <person name="Robison M."/>
            <person name="Rychlewski L."/>
            <person name="Rynearson T.A."/>
            <person name="Schmutz J."/>
            <person name="Shapiro H."/>
            <person name="Siaut M."/>
            <person name="Stanley M."/>
            <person name="Sussman M.R."/>
            <person name="Taylor A.R."/>
            <person name="Vardi A."/>
            <person name="von Dassow P."/>
            <person name="Vyverman W."/>
            <person name="Willis A."/>
            <person name="Wyrwicz L.S."/>
            <person name="Rokhsar D.S."/>
            <person name="Weissenbach J."/>
            <person name="Armbrust E.V."/>
            <person name="Green B.R."/>
            <person name="Van de Peer Y."/>
            <person name="Grigoriev I.V."/>
        </authorList>
    </citation>
    <scope>NUCLEOTIDE SEQUENCE [LARGE SCALE GENOMIC DNA]</scope>
    <source>
        <strain evidence="1 2">CCMP1335</strain>
    </source>
</reference>
<proteinExistence type="predicted"/>
<keyword evidence="2" id="KW-1185">Reference proteome</keyword>
<dbReference type="eggNOG" id="ENOG502QZ6R">
    <property type="taxonomic scope" value="Eukaryota"/>
</dbReference>